<protein>
    <submittedName>
        <fullName evidence="1">9315_t:CDS:1</fullName>
    </submittedName>
</protein>
<dbReference type="OrthoDB" id="10644323at2759"/>
<dbReference type="EMBL" id="CAJVPI010006092">
    <property type="protein sequence ID" value="CAG8677081.1"/>
    <property type="molecule type" value="Genomic_DNA"/>
</dbReference>
<keyword evidence="2" id="KW-1185">Reference proteome</keyword>
<reference evidence="1" key="1">
    <citation type="submission" date="2021-06" db="EMBL/GenBank/DDBJ databases">
        <authorList>
            <person name="Kallberg Y."/>
            <person name="Tangrot J."/>
            <person name="Rosling A."/>
        </authorList>
    </citation>
    <scope>NUCLEOTIDE SEQUENCE</scope>
    <source>
        <strain evidence="1">BR232B</strain>
    </source>
</reference>
<dbReference type="AlphaFoldDB" id="A0A9N9EJX4"/>
<dbReference type="Proteomes" id="UP000789739">
    <property type="component" value="Unassembled WGS sequence"/>
</dbReference>
<organism evidence="1 2">
    <name type="scientific">Paraglomus brasilianum</name>
    <dbReference type="NCBI Taxonomy" id="144538"/>
    <lineage>
        <taxon>Eukaryota</taxon>
        <taxon>Fungi</taxon>
        <taxon>Fungi incertae sedis</taxon>
        <taxon>Mucoromycota</taxon>
        <taxon>Glomeromycotina</taxon>
        <taxon>Glomeromycetes</taxon>
        <taxon>Paraglomerales</taxon>
        <taxon>Paraglomeraceae</taxon>
        <taxon>Paraglomus</taxon>
    </lineage>
</organism>
<feature type="non-terminal residue" evidence="1">
    <location>
        <position position="1"/>
    </location>
</feature>
<proteinExistence type="predicted"/>
<name>A0A9N9EJX4_9GLOM</name>
<accession>A0A9N9EJX4</accession>
<comment type="caution">
    <text evidence="1">The sequence shown here is derived from an EMBL/GenBank/DDBJ whole genome shotgun (WGS) entry which is preliminary data.</text>
</comment>
<gene>
    <name evidence="1" type="ORF">PBRASI_LOCUS11606</name>
</gene>
<evidence type="ECO:0000313" key="2">
    <source>
        <dbReference type="Proteomes" id="UP000789739"/>
    </source>
</evidence>
<evidence type="ECO:0000313" key="1">
    <source>
        <dbReference type="EMBL" id="CAG8677081.1"/>
    </source>
</evidence>
<sequence length="45" mass="4849">KGSMAIPTGIDLQIPQNATAMLCPYDPAATYVVNLMTLSPEQRVQ</sequence>
<feature type="non-terminal residue" evidence="1">
    <location>
        <position position="45"/>
    </location>
</feature>